<evidence type="ECO:0000256" key="16">
    <source>
        <dbReference type="ARBA" id="ARBA00047899"/>
    </source>
</evidence>
<evidence type="ECO:0000256" key="13">
    <source>
        <dbReference type="ARBA" id="ARBA00023136"/>
    </source>
</evidence>
<keyword evidence="12 20" id="KW-1133">Transmembrane helix</keyword>
<dbReference type="SUPFAM" id="SSF56112">
    <property type="entry name" value="Protein kinase-like (PK-like)"/>
    <property type="match status" value="1"/>
</dbReference>
<dbReference type="PROSITE" id="PS00108">
    <property type="entry name" value="PROTEIN_KINASE_ST"/>
    <property type="match status" value="1"/>
</dbReference>
<keyword evidence="4" id="KW-0723">Serine/threonine-protein kinase</keyword>
<evidence type="ECO:0000256" key="12">
    <source>
        <dbReference type="ARBA" id="ARBA00022989"/>
    </source>
</evidence>
<dbReference type="Pfam" id="PF14380">
    <property type="entry name" value="WAK_assoc"/>
    <property type="match status" value="2"/>
</dbReference>
<dbReference type="STRING" id="4540.A0A3L6T4W6"/>
<dbReference type="PROSITE" id="PS50011">
    <property type="entry name" value="PROTEIN_KINASE_DOM"/>
    <property type="match status" value="1"/>
</dbReference>
<comment type="catalytic activity">
    <reaction evidence="17">
        <text>L-seryl-[protein] + ATP = O-phospho-L-seryl-[protein] + ADP + H(+)</text>
        <dbReference type="Rhea" id="RHEA:17989"/>
        <dbReference type="Rhea" id="RHEA-COMP:9863"/>
        <dbReference type="Rhea" id="RHEA-COMP:11604"/>
        <dbReference type="ChEBI" id="CHEBI:15378"/>
        <dbReference type="ChEBI" id="CHEBI:29999"/>
        <dbReference type="ChEBI" id="CHEBI:30616"/>
        <dbReference type="ChEBI" id="CHEBI:83421"/>
        <dbReference type="ChEBI" id="CHEBI:456216"/>
        <dbReference type="EC" id="2.7.11.1"/>
    </reaction>
</comment>
<feature type="binding site" evidence="18">
    <location>
        <position position="661"/>
    </location>
    <ligand>
        <name>ATP</name>
        <dbReference type="ChEBI" id="CHEBI:30616"/>
    </ligand>
</feature>
<dbReference type="GO" id="GO:0005886">
    <property type="term" value="C:plasma membrane"/>
    <property type="evidence" value="ECO:0007669"/>
    <property type="project" value="UniProtKB-SubCell"/>
</dbReference>
<evidence type="ECO:0000256" key="5">
    <source>
        <dbReference type="ARBA" id="ARBA00022553"/>
    </source>
</evidence>
<dbReference type="FunFam" id="1.10.510.10:FF:000161">
    <property type="entry name" value="Wall-associated receptor kinase-like 20"/>
    <property type="match status" value="1"/>
</dbReference>
<dbReference type="PROSITE" id="PS00107">
    <property type="entry name" value="PROTEIN_KINASE_ATP"/>
    <property type="match status" value="1"/>
</dbReference>
<evidence type="ECO:0000313" key="23">
    <source>
        <dbReference type="EMBL" id="RLN31005.1"/>
    </source>
</evidence>
<evidence type="ECO:0000259" key="22">
    <source>
        <dbReference type="PROSITE" id="PS50011"/>
    </source>
</evidence>
<dbReference type="GO" id="GO:0004674">
    <property type="term" value="F:protein serine/threonine kinase activity"/>
    <property type="evidence" value="ECO:0007669"/>
    <property type="project" value="UniProtKB-KW"/>
</dbReference>
<proteinExistence type="predicted"/>
<evidence type="ECO:0000256" key="15">
    <source>
        <dbReference type="ARBA" id="ARBA00023180"/>
    </source>
</evidence>
<dbReference type="InterPro" id="IPR000719">
    <property type="entry name" value="Prot_kinase_dom"/>
</dbReference>
<accession>A0A3L6T4W6</accession>
<dbReference type="Gene3D" id="3.30.200.20">
    <property type="entry name" value="Phosphorylase Kinase, domain 1"/>
    <property type="match status" value="1"/>
</dbReference>
<dbReference type="SMART" id="SM00220">
    <property type="entry name" value="S_TKc"/>
    <property type="match status" value="1"/>
</dbReference>
<name>A0A3L6T4W6_PANMI</name>
<keyword evidence="14" id="KW-0675">Receptor</keyword>
<comment type="catalytic activity">
    <reaction evidence="16">
        <text>L-threonyl-[protein] + ATP = O-phospho-L-threonyl-[protein] + ADP + H(+)</text>
        <dbReference type="Rhea" id="RHEA:46608"/>
        <dbReference type="Rhea" id="RHEA-COMP:11060"/>
        <dbReference type="Rhea" id="RHEA-COMP:11605"/>
        <dbReference type="ChEBI" id="CHEBI:15378"/>
        <dbReference type="ChEBI" id="CHEBI:30013"/>
        <dbReference type="ChEBI" id="CHEBI:30616"/>
        <dbReference type="ChEBI" id="CHEBI:61977"/>
        <dbReference type="ChEBI" id="CHEBI:456216"/>
        <dbReference type="EC" id="2.7.11.1"/>
    </reaction>
</comment>
<dbReference type="InterPro" id="IPR032872">
    <property type="entry name" value="WAK_assoc_C"/>
</dbReference>
<feature type="transmembrane region" description="Helical" evidence="20">
    <location>
        <begin position="551"/>
        <end position="576"/>
    </location>
</feature>
<sequence length="950" mass="102408">MALLAVVARLLLVAASLAAARAAGEAYYNASACRPSVPCGGGVEVHYPFFLASADMAIDADGYTAHSYCGYPGMAVACEGGRATLRLKDSNYTVLAIDYVKHTVTVADADVLDGGGGGCPRVKHNVSVPAETWLNLSTTANDNLAFFFGCAFTADTPPPPPIAPINCSGFPERDGMSYVAAQNDVPPKDPWPRACKEVVVAPVLKELLLGSDDEYLPRLNSDGYGKLLKRGFQLTWDPSAGPCFVCEDSGDQCSYKQSGEFIGCLCSDGRVRNPACAMAPPEQMHRLHLAPLLFTLLFESLPHCKPQWDADFRYSSCAPKPYRCGPIQFDIGYPFSVSGVDWPDYCSVPGYLLSCTDAGKLVTTLNSSGEGLFQVTGVDYGNRLLTVVDEGLAEQTCPQPYRNTTFDGAMFAYIDRDQFLTAYINCSASSSSLPLALDFFSCLSGGRSYYRLDNGTVVPDVLGTCSSTLVLPCSSTMAGSLTAGNSTFGDVIRGGFAVRWKAGVGWCGDCRNSGGFCGYNSSSPSDHTCFCPDGTSIGSCSSGLKTKMRKLALTIGSSIAAGVLSLLLAVVTCLYISKRRQYKMTSSSRLLKYTASGGTPRSMGSTDMESGSVHSPHTHHFTYEELEEATDSFSGAMEIGDGGFGTVYKGHLRDGRVVAVKRLYNNSCRRVEQFLNEAAILSRLRHPNLVLFYGCTSSRSRELLLVYEFVPNGTVADHLHGHRAAERALSWPLRLNVAVEAASALAYLHAVEPPIVHRDVKTTNILLDASFHVKVADFGLSRLVPLDVTHVSTAPQGTPGYVDPEYHQCYQLTDRSDVYSFGVVLVELISSKPAVDVTRDRSEINLAGMAINKIQQCRLEQLVDLGLGYGSDEATRKAMTMVAELAFRCLQQNGEMRPPIKEVLDALRSMQEGGFAKEEEEGDALVAPRPPNTVHAPWDSMSTTTSISSQ</sequence>
<evidence type="ECO:0000256" key="9">
    <source>
        <dbReference type="ARBA" id="ARBA00022741"/>
    </source>
</evidence>
<dbReference type="CDD" id="cd14066">
    <property type="entry name" value="STKc_IRAK"/>
    <property type="match status" value="1"/>
</dbReference>
<evidence type="ECO:0000256" key="18">
    <source>
        <dbReference type="PROSITE-ProRule" id="PRU10141"/>
    </source>
</evidence>
<feature type="domain" description="Protein kinase" evidence="22">
    <location>
        <begin position="633"/>
        <end position="910"/>
    </location>
</feature>
<evidence type="ECO:0000256" key="4">
    <source>
        <dbReference type="ARBA" id="ARBA00022527"/>
    </source>
</evidence>
<dbReference type="Pfam" id="PF07714">
    <property type="entry name" value="PK_Tyr_Ser-Thr"/>
    <property type="match status" value="1"/>
</dbReference>
<evidence type="ECO:0000256" key="1">
    <source>
        <dbReference type="ARBA" id="ARBA00004251"/>
    </source>
</evidence>
<dbReference type="Proteomes" id="UP000275267">
    <property type="component" value="Unassembled WGS sequence"/>
</dbReference>
<keyword evidence="7 20" id="KW-0812">Transmembrane</keyword>
<dbReference type="PANTHER" id="PTHR46008">
    <property type="entry name" value="LEAF RUST 10 DISEASE-RESISTANCE LOCUS RECEPTOR-LIKE PROTEIN KINASE-LIKE 1.4"/>
    <property type="match status" value="1"/>
</dbReference>
<dbReference type="GO" id="GO:0030247">
    <property type="term" value="F:polysaccharide binding"/>
    <property type="evidence" value="ECO:0007669"/>
    <property type="project" value="InterPro"/>
</dbReference>
<evidence type="ECO:0000256" key="8">
    <source>
        <dbReference type="ARBA" id="ARBA00022729"/>
    </source>
</evidence>
<dbReference type="InterPro" id="IPR001245">
    <property type="entry name" value="Ser-Thr/Tyr_kinase_cat_dom"/>
</dbReference>
<keyword evidence="24" id="KW-1185">Reference proteome</keyword>
<feature type="chain" id="PRO_5018299942" description="non-specific serine/threonine protein kinase" evidence="21">
    <location>
        <begin position="23"/>
        <end position="950"/>
    </location>
</feature>
<dbReference type="Gene3D" id="1.10.510.10">
    <property type="entry name" value="Transferase(Phosphotransferase) domain 1"/>
    <property type="match status" value="1"/>
</dbReference>
<dbReference type="Pfam" id="PF13947">
    <property type="entry name" value="GUB_WAK_bind"/>
    <property type="match status" value="2"/>
</dbReference>
<evidence type="ECO:0000256" key="14">
    <source>
        <dbReference type="ARBA" id="ARBA00023170"/>
    </source>
</evidence>
<dbReference type="InterPro" id="IPR008271">
    <property type="entry name" value="Ser/Thr_kinase_AS"/>
</dbReference>
<keyword evidence="8 21" id="KW-0732">Signal</keyword>
<dbReference type="EMBL" id="PQIB02000003">
    <property type="protein sequence ID" value="RLN31005.1"/>
    <property type="molecule type" value="Genomic_DNA"/>
</dbReference>
<keyword evidence="9 18" id="KW-0547">Nucleotide-binding</keyword>
<gene>
    <name evidence="23" type="ORF">C2845_PM05G28870</name>
</gene>
<keyword evidence="15" id="KW-0325">Glycoprotein</keyword>
<evidence type="ECO:0000256" key="11">
    <source>
        <dbReference type="ARBA" id="ARBA00022840"/>
    </source>
</evidence>
<comment type="caution">
    <text evidence="23">The sequence shown here is derived from an EMBL/GenBank/DDBJ whole genome shotgun (WGS) entry which is preliminary data.</text>
</comment>
<feature type="signal peptide" evidence="21">
    <location>
        <begin position="1"/>
        <end position="22"/>
    </location>
</feature>
<keyword evidence="13 20" id="KW-0472">Membrane</keyword>
<evidence type="ECO:0000256" key="21">
    <source>
        <dbReference type="SAM" id="SignalP"/>
    </source>
</evidence>
<keyword evidence="10" id="KW-0418">Kinase</keyword>
<dbReference type="AlphaFoldDB" id="A0A3L6T4W6"/>
<dbReference type="OrthoDB" id="4062651at2759"/>
<keyword evidence="6" id="KW-0808">Transferase</keyword>
<dbReference type="InterPro" id="IPR025287">
    <property type="entry name" value="WAK_GUB"/>
</dbReference>
<dbReference type="InterPro" id="IPR017441">
    <property type="entry name" value="Protein_kinase_ATP_BS"/>
</dbReference>
<evidence type="ECO:0000313" key="24">
    <source>
        <dbReference type="Proteomes" id="UP000275267"/>
    </source>
</evidence>
<dbReference type="GO" id="GO:0005524">
    <property type="term" value="F:ATP binding"/>
    <property type="evidence" value="ECO:0007669"/>
    <property type="project" value="UniProtKB-UniRule"/>
</dbReference>
<dbReference type="FunFam" id="3.30.200.20:FF:000214">
    <property type="entry name" value="WAK1-OsWAK receptor-like cytoplasmic kinase (OsWAK-RLCK)"/>
    <property type="match status" value="1"/>
</dbReference>
<protein>
    <recommendedName>
        <fullName evidence="2">non-specific serine/threonine protein kinase</fullName>
        <ecNumber evidence="2">2.7.11.1</ecNumber>
    </recommendedName>
</protein>
<dbReference type="PANTHER" id="PTHR46008:SF53">
    <property type="entry name" value="OS05G0550800 PROTEIN"/>
    <property type="match status" value="1"/>
</dbReference>
<evidence type="ECO:0000256" key="10">
    <source>
        <dbReference type="ARBA" id="ARBA00022777"/>
    </source>
</evidence>
<evidence type="ECO:0000256" key="17">
    <source>
        <dbReference type="ARBA" id="ARBA00048679"/>
    </source>
</evidence>
<reference evidence="24" key="1">
    <citation type="journal article" date="2019" name="Nat. Commun.">
        <title>The genome of broomcorn millet.</title>
        <authorList>
            <person name="Zou C."/>
            <person name="Miki D."/>
            <person name="Li D."/>
            <person name="Tang Q."/>
            <person name="Xiao L."/>
            <person name="Rajput S."/>
            <person name="Deng P."/>
            <person name="Jia W."/>
            <person name="Huang R."/>
            <person name="Zhang M."/>
            <person name="Sun Y."/>
            <person name="Hu J."/>
            <person name="Fu X."/>
            <person name="Schnable P.S."/>
            <person name="Li F."/>
            <person name="Zhang H."/>
            <person name="Feng B."/>
            <person name="Zhu X."/>
            <person name="Liu R."/>
            <person name="Schnable J.C."/>
            <person name="Zhu J.-K."/>
            <person name="Zhang H."/>
        </authorList>
    </citation>
    <scope>NUCLEOTIDE SEQUENCE [LARGE SCALE GENOMIC DNA]</scope>
</reference>
<keyword evidence="11 18" id="KW-0067">ATP-binding</keyword>
<evidence type="ECO:0000256" key="6">
    <source>
        <dbReference type="ARBA" id="ARBA00022679"/>
    </source>
</evidence>
<evidence type="ECO:0000256" key="20">
    <source>
        <dbReference type="SAM" id="Phobius"/>
    </source>
</evidence>
<evidence type="ECO:0000256" key="7">
    <source>
        <dbReference type="ARBA" id="ARBA00022692"/>
    </source>
</evidence>
<evidence type="ECO:0000256" key="3">
    <source>
        <dbReference type="ARBA" id="ARBA00022475"/>
    </source>
</evidence>
<organism evidence="23 24">
    <name type="scientific">Panicum miliaceum</name>
    <name type="common">Proso millet</name>
    <name type="synonym">Broomcorn millet</name>
    <dbReference type="NCBI Taxonomy" id="4540"/>
    <lineage>
        <taxon>Eukaryota</taxon>
        <taxon>Viridiplantae</taxon>
        <taxon>Streptophyta</taxon>
        <taxon>Embryophyta</taxon>
        <taxon>Tracheophyta</taxon>
        <taxon>Spermatophyta</taxon>
        <taxon>Magnoliopsida</taxon>
        <taxon>Liliopsida</taxon>
        <taxon>Poales</taxon>
        <taxon>Poaceae</taxon>
        <taxon>PACMAD clade</taxon>
        <taxon>Panicoideae</taxon>
        <taxon>Panicodae</taxon>
        <taxon>Paniceae</taxon>
        <taxon>Panicinae</taxon>
        <taxon>Panicum</taxon>
        <taxon>Panicum sect. Panicum</taxon>
    </lineage>
</organism>
<feature type="compositionally biased region" description="Polar residues" evidence="19">
    <location>
        <begin position="940"/>
        <end position="950"/>
    </location>
</feature>
<dbReference type="EC" id="2.7.11.1" evidence="2"/>
<dbReference type="InterPro" id="IPR011009">
    <property type="entry name" value="Kinase-like_dom_sf"/>
</dbReference>
<evidence type="ECO:0000256" key="2">
    <source>
        <dbReference type="ARBA" id="ARBA00012513"/>
    </source>
</evidence>
<keyword evidence="3" id="KW-1003">Cell membrane</keyword>
<comment type="subcellular location">
    <subcellularLocation>
        <location evidence="1">Cell membrane</location>
        <topology evidence="1">Single-pass type I membrane protein</topology>
    </subcellularLocation>
</comment>
<evidence type="ECO:0000256" key="19">
    <source>
        <dbReference type="SAM" id="MobiDB-lite"/>
    </source>
</evidence>
<feature type="region of interest" description="Disordered" evidence="19">
    <location>
        <begin position="915"/>
        <end position="950"/>
    </location>
</feature>
<keyword evidence="5" id="KW-0597">Phosphoprotein</keyword>